<organism evidence="10 11">
    <name type="scientific">Kalanchoe fedtschenkoi</name>
    <name type="common">Lavender scallops</name>
    <name type="synonym">South American air plant</name>
    <dbReference type="NCBI Taxonomy" id="63787"/>
    <lineage>
        <taxon>Eukaryota</taxon>
        <taxon>Viridiplantae</taxon>
        <taxon>Streptophyta</taxon>
        <taxon>Embryophyta</taxon>
        <taxon>Tracheophyta</taxon>
        <taxon>Spermatophyta</taxon>
        <taxon>Magnoliopsida</taxon>
        <taxon>eudicotyledons</taxon>
        <taxon>Gunneridae</taxon>
        <taxon>Pentapetalae</taxon>
        <taxon>Saxifragales</taxon>
        <taxon>Crassulaceae</taxon>
        <taxon>Kalanchoe</taxon>
    </lineage>
</organism>
<feature type="compositionally biased region" description="Polar residues" evidence="7">
    <location>
        <begin position="187"/>
        <end position="197"/>
    </location>
</feature>
<keyword evidence="5" id="KW-0804">Transcription</keyword>
<feature type="region of interest" description="Disordered" evidence="7">
    <location>
        <begin position="31"/>
        <end position="63"/>
    </location>
</feature>
<sequence>MVLINNSHLNLLDDMELSHLVNLIASNSNVDLNQDADEDQNNNSSDEHERPNGRKGPWSPEEDSCLKDFVTRNGVGRWGLIAGELDRTSKSCRLRWCNQLSPDIYHGPFTRKEDEIIISMYEERGSKWSQIAKALERRTDNQVKNRWNSNLSKVHRRSQKKVKSAKGSRANPIRGNSKGSRRPASFKSASTRPAPTLVSISTAGPFADQVSPAASLKISEARQFPGSRYRDPASLYLPPAPAAYPDNSAPFACVEAYLPPAFVTPAAHFASQVHQPANPSPSPAPAFNHLTSLSLFPPGHETDDVNYLNQFPDHPAPLENWTGLMEEIIGVDMEQANGAGRKHTK</sequence>
<evidence type="ECO:0000259" key="8">
    <source>
        <dbReference type="PROSITE" id="PS50090"/>
    </source>
</evidence>
<proteinExistence type="predicted"/>
<accession>A0A7N0SZP1</accession>
<dbReference type="CDD" id="cd00167">
    <property type="entry name" value="SANT"/>
    <property type="match status" value="2"/>
</dbReference>
<dbReference type="PANTHER" id="PTHR48000:SF5">
    <property type="entry name" value="OS01G0191900 PROTEIN"/>
    <property type="match status" value="1"/>
</dbReference>
<comment type="subcellular location">
    <subcellularLocation>
        <location evidence="1">Nucleus</location>
    </subcellularLocation>
</comment>
<evidence type="ECO:0000256" key="4">
    <source>
        <dbReference type="ARBA" id="ARBA00023125"/>
    </source>
</evidence>
<dbReference type="GO" id="GO:0005634">
    <property type="term" value="C:nucleus"/>
    <property type="evidence" value="ECO:0007669"/>
    <property type="project" value="UniProtKB-SubCell"/>
</dbReference>
<dbReference type="SMART" id="SM00717">
    <property type="entry name" value="SANT"/>
    <property type="match status" value="2"/>
</dbReference>
<dbReference type="PANTHER" id="PTHR48000">
    <property type="entry name" value="OS09G0431300 PROTEIN"/>
    <property type="match status" value="1"/>
</dbReference>
<keyword evidence="2" id="KW-0677">Repeat</keyword>
<feature type="domain" description="HTH myb-type" evidence="9">
    <location>
        <begin position="106"/>
        <end position="155"/>
    </location>
</feature>
<dbReference type="Proteomes" id="UP000594263">
    <property type="component" value="Unplaced"/>
</dbReference>
<name>A0A7N0SZP1_KALFE</name>
<evidence type="ECO:0000256" key="1">
    <source>
        <dbReference type="ARBA" id="ARBA00004123"/>
    </source>
</evidence>
<dbReference type="Gramene" id="Kaladp0016s0061.1.v1.1">
    <property type="protein sequence ID" value="Kaladp0016s0061.1.v1.1.CDS.1"/>
    <property type="gene ID" value="Kaladp0016s0061.v1.1"/>
</dbReference>
<evidence type="ECO:0000256" key="7">
    <source>
        <dbReference type="SAM" id="MobiDB-lite"/>
    </source>
</evidence>
<dbReference type="InterPro" id="IPR001005">
    <property type="entry name" value="SANT/Myb"/>
</dbReference>
<reference evidence="10" key="1">
    <citation type="submission" date="2021-01" db="UniProtKB">
        <authorList>
            <consortium name="EnsemblPlants"/>
        </authorList>
    </citation>
    <scope>IDENTIFICATION</scope>
</reference>
<dbReference type="GO" id="GO:0003677">
    <property type="term" value="F:DNA binding"/>
    <property type="evidence" value="ECO:0007669"/>
    <property type="project" value="UniProtKB-KW"/>
</dbReference>
<evidence type="ECO:0000256" key="2">
    <source>
        <dbReference type="ARBA" id="ARBA00022737"/>
    </source>
</evidence>
<evidence type="ECO:0000259" key="9">
    <source>
        <dbReference type="PROSITE" id="PS51294"/>
    </source>
</evidence>
<dbReference type="SUPFAM" id="SSF46689">
    <property type="entry name" value="Homeodomain-like"/>
    <property type="match status" value="1"/>
</dbReference>
<evidence type="ECO:0000256" key="3">
    <source>
        <dbReference type="ARBA" id="ARBA00023015"/>
    </source>
</evidence>
<feature type="compositionally biased region" description="Basic residues" evidence="7">
    <location>
        <begin position="153"/>
        <end position="166"/>
    </location>
</feature>
<feature type="domain" description="Myb-like" evidence="8">
    <location>
        <begin position="50"/>
        <end position="100"/>
    </location>
</feature>
<dbReference type="InterPro" id="IPR017930">
    <property type="entry name" value="Myb_dom"/>
</dbReference>
<keyword evidence="4" id="KW-0238">DNA-binding</keyword>
<feature type="domain" description="Myb-like" evidence="8">
    <location>
        <begin position="101"/>
        <end position="151"/>
    </location>
</feature>
<keyword evidence="6" id="KW-0539">Nucleus</keyword>
<feature type="domain" description="HTH myb-type" evidence="9">
    <location>
        <begin position="50"/>
        <end position="104"/>
    </location>
</feature>
<dbReference type="PROSITE" id="PS50090">
    <property type="entry name" value="MYB_LIKE"/>
    <property type="match status" value="2"/>
</dbReference>
<dbReference type="AlphaFoldDB" id="A0A7N0SZP1"/>
<dbReference type="EnsemblPlants" id="Kaladp0016s0061.1.v1.1">
    <property type="protein sequence ID" value="Kaladp0016s0061.1.v1.1.CDS.1"/>
    <property type="gene ID" value="Kaladp0016s0061.v1.1"/>
</dbReference>
<evidence type="ECO:0000256" key="6">
    <source>
        <dbReference type="ARBA" id="ARBA00023242"/>
    </source>
</evidence>
<dbReference type="Pfam" id="PF13921">
    <property type="entry name" value="Myb_DNA-bind_6"/>
    <property type="match status" value="1"/>
</dbReference>
<evidence type="ECO:0000256" key="5">
    <source>
        <dbReference type="ARBA" id="ARBA00023163"/>
    </source>
</evidence>
<dbReference type="PROSITE" id="PS51294">
    <property type="entry name" value="HTH_MYB"/>
    <property type="match status" value="2"/>
</dbReference>
<evidence type="ECO:0000313" key="11">
    <source>
        <dbReference type="Proteomes" id="UP000594263"/>
    </source>
</evidence>
<dbReference type="InterPro" id="IPR009057">
    <property type="entry name" value="Homeodomain-like_sf"/>
</dbReference>
<feature type="region of interest" description="Disordered" evidence="7">
    <location>
        <begin position="139"/>
        <end position="197"/>
    </location>
</feature>
<keyword evidence="3" id="KW-0805">Transcription regulation</keyword>
<keyword evidence="11" id="KW-1185">Reference proteome</keyword>
<dbReference type="Gene3D" id="1.10.10.60">
    <property type="entry name" value="Homeodomain-like"/>
    <property type="match status" value="2"/>
</dbReference>
<protein>
    <submittedName>
        <fullName evidence="10">Uncharacterized protein</fullName>
    </submittedName>
</protein>
<evidence type="ECO:0000313" key="10">
    <source>
        <dbReference type="EnsemblPlants" id="Kaladp0016s0061.1.v1.1.CDS.1"/>
    </source>
</evidence>